<name>A0A1B0BNK8_9MUSC</name>
<reference evidence="6" key="2">
    <citation type="submission" date="2020-05" db="UniProtKB">
        <authorList>
            <consortium name="EnsemblMetazoa"/>
        </authorList>
    </citation>
    <scope>IDENTIFICATION</scope>
    <source>
        <strain evidence="6">IAEA</strain>
    </source>
</reference>
<dbReference type="InterPro" id="IPR005225">
    <property type="entry name" value="Small_GTP-bd"/>
</dbReference>
<dbReference type="GO" id="GO:0005829">
    <property type="term" value="C:cytosol"/>
    <property type="evidence" value="ECO:0007669"/>
    <property type="project" value="TreeGrafter"/>
</dbReference>
<keyword evidence="1" id="KW-0963">Cytoplasm</keyword>
<keyword evidence="3" id="KW-0648">Protein biosynthesis</keyword>
<dbReference type="NCBIfam" id="TIGR00231">
    <property type="entry name" value="small_GTP"/>
    <property type="match status" value="1"/>
</dbReference>
<dbReference type="SUPFAM" id="SSF52540">
    <property type="entry name" value="P-loop containing nucleoside triphosphate hydrolases"/>
    <property type="match status" value="1"/>
</dbReference>
<dbReference type="Gene3D" id="3.40.50.300">
    <property type="entry name" value="P-loop containing nucleotide triphosphate hydrolases"/>
    <property type="match status" value="1"/>
</dbReference>
<feature type="region of interest" description="Disordered" evidence="4">
    <location>
        <begin position="1"/>
        <end position="35"/>
    </location>
</feature>
<evidence type="ECO:0000256" key="2">
    <source>
        <dbReference type="ARBA" id="ARBA00022768"/>
    </source>
</evidence>
<dbReference type="GO" id="GO:1990904">
    <property type="term" value="C:ribonucleoprotein complex"/>
    <property type="evidence" value="ECO:0007669"/>
    <property type="project" value="TreeGrafter"/>
</dbReference>
<dbReference type="Pfam" id="PF21787">
    <property type="entry name" value="TNP-like_RNaseH_N"/>
    <property type="match status" value="1"/>
</dbReference>
<dbReference type="GO" id="GO:0043022">
    <property type="term" value="F:ribosome binding"/>
    <property type="evidence" value="ECO:0007669"/>
    <property type="project" value="TreeGrafter"/>
</dbReference>
<sequence length="375" mass="42151">MYDEGPSTSAEAVRKEKTRLLDPAADQNEGQEVQEADNAANVEAQTENSGIVEPAEGRELKFTVNIEALREVVGRLSPHDKVVQLHFDEVYTNGKMRYSRTEDILYGCGYNKTQKITTTEEYHTVLLFGVRSLLTSFNMLISATAITAYNGAPDELDRCLGIAEEAGLEVKAVVCDMSRANLQTVIKEHASFCTSTHRFSRMGYFRRPMMSAHRHTRRSYFKVYTNGSRLLQHQQGKVNFTVDEIRGLMDKKRNIRNMSVIAHVDHGKSTLTESLTAISMYFEVEDKDLVFITNADQREKHCKGFLINLIDSPGHVDFSSEVTAALRVTDGALVVVDCVSGVCVQTETVLRQAIAERIKPILFMNKMDRALLELQ</sequence>
<keyword evidence="7" id="KW-1185">Reference proteome</keyword>
<dbReference type="EMBL" id="JXJN01017451">
    <property type="status" value="NOT_ANNOTATED_CDS"/>
    <property type="molecule type" value="Genomic_DNA"/>
</dbReference>
<feature type="domain" description="Tr-type G" evidence="5">
    <location>
        <begin position="253"/>
        <end position="375"/>
    </location>
</feature>
<dbReference type="Pfam" id="PF00009">
    <property type="entry name" value="GTP_EFTU"/>
    <property type="match status" value="1"/>
</dbReference>
<dbReference type="InterPro" id="IPR027417">
    <property type="entry name" value="P-loop_NTPase"/>
</dbReference>
<evidence type="ECO:0000259" key="5">
    <source>
        <dbReference type="PROSITE" id="PS51722"/>
    </source>
</evidence>
<evidence type="ECO:0000313" key="6">
    <source>
        <dbReference type="EnsemblMetazoa" id="GPPI035689-PA"/>
    </source>
</evidence>
<proteinExistence type="predicted"/>
<dbReference type="EnsemblMetazoa" id="GPPI035689-RA">
    <property type="protein sequence ID" value="GPPI035689-PA"/>
    <property type="gene ID" value="GPPI035689"/>
</dbReference>
<dbReference type="InterPro" id="IPR000795">
    <property type="entry name" value="T_Tr_GTP-bd_dom"/>
</dbReference>
<evidence type="ECO:0000256" key="4">
    <source>
        <dbReference type="SAM" id="MobiDB-lite"/>
    </source>
</evidence>
<organism evidence="6 7">
    <name type="scientific">Glossina palpalis gambiensis</name>
    <dbReference type="NCBI Taxonomy" id="67801"/>
    <lineage>
        <taxon>Eukaryota</taxon>
        <taxon>Metazoa</taxon>
        <taxon>Ecdysozoa</taxon>
        <taxon>Arthropoda</taxon>
        <taxon>Hexapoda</taxon>
        <taxon>Insecta</taxon>
        <taxon>Pterygota</taxon>
        <taxon>Neoptera</taxon>
        <taxon>Endopterygota</taxon>
        <taxon>Diptera</taxon>
        <taxon>Brachycera</taxon>
        <taxon>Muscomorpha</taxon>
        <taxon>Hippoboscoidea</taxon>
        <taxon>Glossinidae</taxon>
        <taxon>Glossina</taxon>
    </lineage>
</organism>
<dbReference type="GO" id="GO:0003746">
    <property type="term" value="F:translation elongation factor activity"/>
    <property type="evidence" value="ECO:0007669"/>
    <property type="project" value="UniProtKB-KW"/>
</dbReference>
<reference evidence="7" key="1">
    <citation type="submission" date="2015-01" db="EMBL/GenBank/DDBJ databases">
        <authorList>
            <person name="Aksoy S."/>
            <person name="Warren W."/>
            <person name="Wilson R.K."/>
        </authorList>
    </citation>
    <scope>NUCLEOTIDE SEQUENCE [LARGE SCALE GENOMIC DNA]</scope>
    <source>
        <strain evidence="7">IAEA</strain>
    </source>
</reference>
<dbReference type="VEuPathDB" id="VectorBase:GPPI035689"/>
<dbReference type="STRING" id="67801.A0A1B0BNK8"/>
<evidence type="ECO:0000256" key="3">
    <source>
        <dbReference type="ARBA" id="ARBA00022917"/>
    </source>
</evidence>
<dbReference type="AlphaFoldDB" id="A0A1B0BNK8"/>
<dbReference type="PRINTS" id="PR00315">
    <property type="entry name" value="ELONGATNFCT"/>
</dbReference>
<dbReference type="PROSITE" id="PS51722">
    <property type="entry name" value="G_TR_2"/>
    <property type="match status" value="1"/>
</dbReference>
<dbReference type="GO" id="GO:0005525">
    <property type="term" value="F:GTP binding"/>
    <property type="evidence" value="ECO:0007669"/>
    <property type="project" value="InterPro"/>
</dbReference>
<dbReference type="PANTHER" id="PTHR42908">
    <property type="entry name" value="TRANSLATION ELONGATION FACTOR-RELATED"/>
    <property type="match status" value="1"/>
</dbReference>
<accession>A0A1B0BNK8</accession>
<evidence type="ECO:0000256" key="1">
    <source>
        <dbReference type="ARBA" id="ARBA00022490"/>
    </source>
</evidence>
<dbReference type="GO" id="GO:0003924">
    <property type="term" value="F:GTPase activity"/>
    <property type="evidence" value="ECO:0007669"/>
    <property type="project" value="InterPro"/>
</dbReference>
<dbReference type="PANTHER" id="PTHR42908:SF10">
    <property type="entry name" value="EUKARYOTIC TRANSLATION ELONGATION FACTOR 2"/>
    <property type="match status" value="1"/>
</dbReference>
<dbReference type="InterPro" id="IPR048365">
    <property type="entry name" value="TNP-like_RNaseH_N"/>
</dbReference>
<keyword evidence="2" id="KW-0251">Elongation factor</keyword>
<evidence type="ECO:0000313" key="7">
    <source>
        <dbReference type="Proteomes" id="UP000092460"/>
    </source>
</evidence>
<dbReference type="Proteomes" id="UP000092460">
    <property type="component" value="Unassembled WGS sequence"/>
</dbReference>
<protein>
    <recommendedName>
        <fullName evidence="5">Tr-type G domain-containing protein</fullName>
    </recommendedName>
</protein>
<feature type="compositionally biased region" description="Polar residues" evidence="4">
    <location>
        <begin position="1"/>
        <end position="10"/>
    </location>
</feature>